<dbReference type="AlphaFoldDB" id="A0A9N9D9M2"/>
<dbReference type="EMBL" id="CAJVPP010003366">
    <property type="protein sequence ID" value="CAG8627713.1"/>
    <property type="molecule type" value="Genomic_DNA"/>
</dbReference>
<dbReference type="Proteomes" id="UP000789375">
    <property type="component" value="Unassembled WGS sequence"/>
</dbReference>
<evidence type="ECO:0000313" key="1">
    <source>
        <dbReference type="EMBL" id="CAG8627713.1"/>
    </source>
</evidence>
<evidence type="ECO:0000313" key="2">
    <source>
        <dbReference type="Proteomes" id="UP000789375"/>
    </source>
</evidence>
<keyword evidence="2" id="KW-1185">Reference proteome</keyword>
<proteinExistence type="predicted"/>
<gene>
    <name evidence="1" type="ORF">FMOSSE_LOCUS10323</name>
</gene>
<reference evidence="1" key="1">
    <citation type="submission" date="2021-06" db="EMBL/GenBank/DDBJ databases">
        <authorList>
            <person name="Kallberg Y."/>
            <person name="Tangrot J."/>
            <person name="Rosling A."/>
        </authorList>
    </citation>
    <scope>NUCLEOTIDE SEQUENCE</scope>
    <source>
        <strain evidence="1">87-6 pot B 2015</strain>
    </source>
</reference>
<organism evidence="1 2">
    <name type="scientific">Funneliformis mosseae</name>
    <name type="common">Endomycorrhizal fungus</name>
    <name type="synonym">Glomus mosseae</name>
    <dbReference type="NCBI Taxonomy" id="27381"/>
    <lineage>
        <taxon>Eukaryota</taxon>
        <taxon>Fungi</taxon>
        <taxon>Fungi incertae sedis</taxon>
        <taxon>Mucoromycota</taxon>
        <taxon>Glomeromycotina</taxon>
        <taxon>Glomeromycetes</taxon>
        <taxon>Glomerales</taxon>
        <taxon>Glomeraceae</taxon>
        <taxon>Funneliformis</taxon>
    </lineage>
</organism>
<protein>
    <submittedName>
        <fullName evidence="1">16830_t:CDS:1</fullName>
    </submittedName>
</protein>
<comment type="caution">
    <text evidence="1">The sequence shown here is derived from an EMBL/GenBank/DDBJ whole genome shotgun (WGS) entry which is preliminary data.</text>
</comment>
<accession>A0A9N9D9M2</accession>
<sequence length="218" mass="25818">MEIEIAKTELISYKQRNLNLNESFKNRRDENEILWKDMEDNINDEILMDCASNLANLNDNTKNLIVMMEEMNAITKGLITLVEYLLNKLENKNALSEYRDWITFFNRVLQLKLGANVWSVVKFAVYKKIRMEKENYADWEKESILQLEAVLKSINMSLYDYYELLILMKIRSNDEFLGDKSPTLEQAEKKLQASFPEEMKFFKEPLQNVFNALGTWEI</sequence>
<name>A0A9N9D9M2_FUNMO</name>